<dbReference type="InterPro" id="IPR052343">
    <property type="entry name" value="Retrotransposon-Effector_Assoc"/>
</dbReference>
<reference evidence="2" key="2">
    <citation type="submission" date="2008-12" db="EMBL/GenBank/DDBJ databases">
        <title>Improved gene annotation of the rice (Oryza sativa) genomes.</title>
        <authorList>
            <person name="Wang J."/>
            <person name="Li R."/>
            <person name="Fan W."/>
            <person name="Huang Q."/>
            <person name="Zhang J."/>
            <person name="Zhou Y."/>
            <person name="Hu Y."/>
            <person name="Zi S."/>
            <person name="Li J."/>
            <person name="Ni P."/>
            <person name="Zheng H."/>
            <person name="Zhang Y."/>
            <person name="Zhao M."/>
            <person name="Hao Q."/>
            <person name="McDermott J."/>
            <person name="Samudrala R."/>
            <person name="Kristiansen K."/>
            <person name="Wong G.K.-S."/>
        </authorList>
    </citation>
    <scope>NUCLEOTIDE SEQUENCE</scope>
</reference>
<dbReference type="PANTHER" id="PTHR46890">
    <property type="entry name" value="NON-LTR RETROLELEMENT REVERSE TRANSCRIPTASE-LIKE PROTEIN-RELATED"/>
    <property type="match status" value="1"/>
</dbReference>
<dbReference type="InterPro" id="IPR000477">
    <property type="entry name" value="RT_dom"/>
</dbReference>
<evidence type="ECO:0000313" key="2">
    <source>
        <dbReference type="EMBL" id="EEE56362.1"/>
    </source>
</evidence>
<reference evidence="2" key="1">
    <citation type="journal article" date="2005" name="PLoS Biol.">
        <title>The genomes of Oryza sativa: a history of duplications.</title>
        <authorList>
            <person name="Yu J."/>
            <person name="Wang J."/>
            <person name="Lin W."/>
            <person name="Li S."/>
            <person name="Li H."/>
            <person name="Zhou J."/>
            <person name="Ni P."/>
            <person name="Dong W."/>
            <person name="Hu S."/>
            <person name="Zeng C."/>
            <person name="Zhang J."/>
            <person name="Zhang Y."/>
            <person name="Li R."/>
            <person name="Xu Z."/>
            <person name="Li S."/>
            <person name="Li X."/>
            <person name="Zheng H."/>
            <person name="Cong L."/>
            <person name="Lin L."/>
            <person name="Yin J."/>
            <person name="Geng J."/>
            <person name="Li G."/>
            <person name="Shi J."/>
            <person name="Liu J."/>
            <person name="Lv H."/>
            <person name="Li J."/>
            <person name="Wang J."/>
            <person name="Deng Y."/>
            <person name="Ran L."/>
            <person name="Shi X."/>
            <person name="Wang X."/>
            <person name="Wu Q."/>
            <person name="Li C."/>
            <person name="Ren X."/>
            <person name="Wang J."/>
            <person name="Wang X."/>
            <person name="Li D."/>
            <person name="Liu D."/>
            <person name="Zhang X."/>
            <person name="Ji Z."/>
            <person name="Zhao W."/>
            <person name="Sun Y."/>
            <person name="Zhang Z."/>
            <person name="Bao J."/>
            <person name="Han Y."/>
            <person name="Dong L."/>
            <person name="Ji J."/>
            <person name="Chen P."/>
            <person name="Wu S."/>
            <person name="Liu J."/>
            <person name="Xiao Y."/>
            <person name="Bu D."/>
            <person name="Tan J."/>
            <person name="Yang L."/>
            <person name="Ye C."/>
            <person name="Zhang J."/>
            <person name="Xu J."/>
            <person name="Zhou Y."/>
            <person name="Yu Y."/>
            <person name="Zhang B."/>
            <person name="Zhuang S."/>
            <person name="Wei H."/>
            <person name="Liu B."/>
            <person name="Lei M."/>
            <person name="Yu H."/>
            <person name="Li Y."/>
            <person name="Xu H."/>
            <person name="Wei S."/>
            <person name="He X."/>
            <person name="Fang L."/>
            <person name="Zhang Z."/>
            <person name="Zhang Y."/>
            <person name="Huang X."/>
            <person name="Su Z."/>
            <person name="Tong W."/>
            <person name="Li J."/>
            <person name="Tong Z."/>
            <person name="Li S."/>
            <person name="Ye J."/>
            <person name="Wang L."/>
            <person name="Fang L."/>
            <person name="Lei T."/>
            <person name="Chen C."/>
            <person name="Chen H."/>
            <person name="Xu Z."/>
            <person name="Li H."/>
            <person name="Huang H."/>
            <person name="Zhang F."/>
            <person name="Xu H."/>
            <person name="Li N."/>
            <person name="Zhao C."/>
            <person name="Li S."/>
            <person name="Dong L."/>
            <person name="Huang Y."/>
            <person name="Li L."/>
            <person name="Xi Y."/>
            <person name="Qi Q."/>
            <person name="Li W."/>
            <person name="Zhang B."/>
            <person name="Hu W."/>
            <person name="Zhang Y."/>
            <person name="Tian X."/>
            <person name="Jiao Y."/>
            <person name="Liang X."/>
            <person name="Jin J."/>
            <person name="Gao L."/>
            <person name="Zheng W."/>
            <person name="Hao B."/>
            <person name="Liu S."/>
            <person name="Wang W."/>
            <person name="Yuan L."/>
            <person name="Cao M."/>
            <person name="McDermott J."/>
            <person name="Samudrala R."/>
            <person name="Wang J."/>
            <person name="Wong G.K."/>
            <person name="Yang H."/>
        </authorList>
    </citation>
    <scope>NUCLEOTIDE SEQUENCE [LARGE SCALE GENOMIC DNA]</scope>
</reference>
<protein>
    <recommendedName>
        <fullName evidence="1">Reverse transcriptase domain-containing protein</fullName>
    </recommendedName>
</protein>
<dbReference type="Pfam" id="PF00078">
    <property type="entry name" value="RVT_1"/>
    <property type="match status" value="1"/>
</dbReference>
<dbReference type="EMBL" id="CM000139">
    <property type="protein sequence ID" value="EEE56362.1"/>
    <property type="molecule type" value="Genomic_DNA"/>
</dbReference>
<feature type="domain" description="Reverse transcriptase" evidence="1">
    <location>
        <begin position="21"/>
        <end position="121"/>
    </location>
</feature>
<dbReference type="PANTHER" id="PTHR46890:SF48">
    <property type="entry name" value="RNA-DIRECTED DNA POLYMERASE"/>
    <property type="match status" value="1"/>
</dbReference>
<proteinExistence type="predicted"/>
<dbReference type="AlphaFoldDB" id="B9F365"/>
<sequence length="356" mass="40747">MGFGDTWRKWTMSCVDICPIRGLRQGDPLSPYLFLFIADGLSHILEKKSLEGSIQPIKVCRGAPGISHLLFADDSLLFFKAEVDQARSVKEALSLYEKSTGQLINPAKCSLLFSEFCSQERQEEIKAVLQIQRTGFEDKYLGLPTPEARQAWRLIAEPNSLCARLLKAKYYPNGSLIDTAFPSNTSPTWKGIEHGLELLKRGLIWRVRDGRTTKIWRNRWVAHGEKVEVIQKKNWNRLTYVHELLIPGTNAWNEALIRHVATEEDANAILKIHVPNQETSDFPAWHYEKTCLFSVRSAYKLAWNLTESAQVQTSSSTATNGERKLWENVWKADVQPKVKIFAWKLAHSRLPTWENK</sequence>
<organism evidence="2">
    <name type="scientific">Oryza sativa subsp. japonica</name>
    <name type="common">Rice</name>
    <dbReference type="NCBI Taxonomy" id="39947"/>
    <lineage>
        <taxon>Eukaryota</taxon>
        <taxon>Viridiplantae</taxon>
        <taxon>Streptophyta</taxon>
        <taxon>Embryophyta</taxon>
        <taxon>Tracheophyta</taxon>
        <taxon>Spermatophyta</taxon>
        <taxon>Magnoliopsida</taxon>
        <taxon>Liliopsida</taxon>
        <taxon>Poales</taxon>
        <taxon>Poaceae</taxon>
        <taxon>BOP clade</taxon>
        <taxon>Oryzoideae</taxon>
        <taxon>Oryzeae</taxon>
        <taxon>Oryzinae</taxon>
        <taxon>Oryza</taxon>
        <taxon>Oryza sativa</taxon>
    </lineage>
</organism>
<name>B9F365_ORYSJ</name>
<gene>
    <name evidence="2" type="ORF">OsJ_05493</name>
</gene>
<evidence type="ECO:0000259" key="1">
    <source>
        <dbReference type="Pfam" id="PF00078"/>
    </source>
</evidence>
<accession>B9F365</accession>
<dbReference type="Proteomes" id="UP000007752">
    <property type="component" value="Chromosome 2"/>
</dbReference>